<gene>
    <name evidence="2" type="ORF">TVAG_487740</name>
</gene>
<name>A2EFQ2_TRIV3</name>
<dbReference type="RefSeq" id="XP_001320770.1">
    <property type="nucleotide sequence ID" value="XM_001320735.1"/>
</dbReference>
<dbReference type="VEuPathDB" id="TrichDB:TVAG_487740"/>
<evidence type="ECO:0000256" key="1">
    <source>
        <dbReference type="SAM" id="Coils"/>
    </source>
</evidence>
<keyword evidence="1" id="KW-0175">Coiled coil</keyword>
<evidence type="ECO:0000313" key="2">
    <source>
        <dbReference type="EMBL" id="EAY08547.1"/>
    </source>
</evidence>
<sequence length="509" mass="59571">MSHEQGLDFIQEALCQLSQNIKKWVKNPNGPSNIHNLFQLLSKNFLNIFDQSQEECTQAISQITQTLANLKQENSKVLIRDIPIQKISDFFHKYEANHKTYINEMNEIKFIQNIVSKNETLDRIFSRIILAMDNPPNHQIQRQYILNVEGCLQLSSTFNELQNIYFNLPYIFKDGYRRYQKDGFYNLVIHQSKSKAKSWQSILKPIYQLVLKIDIKSYEKLGKNYVRIKRKIKKIIENLSDIINKHTNKNADTHKEINPLIDNLKKLIDAIDGIGINSIIENNSTLHENIDKNQKEIDGLKSQNKKKKKELNQMKEQQLNELFETTKWMKEKHKNIIIDLYNFRDQLINIKVSTIQTLAENLNKSIEYLQDFNNSTTSFIKRFATIVFLYLINSERNKMQEAIDGLKYTLTYLFSNTDELNNVIYCAMNASTLILSAETARTIKSYASALFFFFILSECPDDANIYYDLTEYESLAFMRDGGTGLSKILSPIMIKEDYEKIYESNIQIK</sequence>
<reference evidence="2" key="1">
    <citation type="submission" date="2006-10" db="EMBL/GenBank/DDBJ databases">
        <authorList>
            <person name="Amadeo P."/>
            <person name="Zhao Q."/>
            <person name="Wortman J."/>
            <person name="Fraser-Liggett C."/>
            <person name="Carlton J."/>
        </authorList>
    </citation>
    <scope>NUCLEOTIDE SEQUENCE</scope>
    <source>
        <strain evidence="2">G3</strain>
    </source>
</reference>
<proteinExistence type="predicted"/>
<dbReference type="VEuPathDB" id="TrichDB:TVAGG3_0062580"/>
<dbReference type="KEGG" id="tva:4766449"/>
<dbReference type="EMBL" id="DS113376">
    <property type="protein sequence ID" value="EAY08547.1"/>
    <property type="molecule type" value="Genomic_DNA"/>
</dbReference>
<reference evidence="2" key="2">
    <citation type="journal article" date="2007" name="Science">
        <title>Draft genome sequence of the sexually transmitted pathogen Trichomonas vaginalis.</title>
        <authorList>
            <person name="Carlton J.M."/>
            <person name="Hirt R.P."/>
            <person name="Silva J.C."/>
            <person name="Delcher A.L."/>
            <person name="Schatz M."/>
            <person name="Zhao Q."/>
            <person name="Wortman J.R."/>
            <person name="Bidwell S.L."/>
            <person name="Alsmark U.C.M."/>
            <person name="Besteiro S."/>
            <person name="Sicheritz-Ponten T."/>
            <person name="Noel C.J."/>
            <person name="Dacks J.B."/>
            <person name="Foster P.G."/>
            <person name="Simillion C."/>
            <person name="Van de Peer Y."/>
            <person name="Miranda-Saavedra D."/>
            <person name="Barton G.J."/>
            <person name="Westrop G.D."/>
            <person name="Mueller S."/>
            <person name="Dessi D."/>
            <person name="Fiori P.L."/>
            <person name="Ren Q."/>
            <person name="Paulsen I."/>
            <person name="Zhang H."/>
            <person name="Bastida-Corcuera F.D."/>
            <person name="Simoes-Barbosa A."/>
            <person name="Brown M.T."/>
            <person name="Hayes R.D."/>
            <person name="Mukherjee M."/>
            <person name="Okumura C.Y."/>
            <person name="Schneider R."/>
            <person name="Smith A.J."/>
            <person name="Vanacova S."/>
            <person name="Villalvazo M."/>
            <person name="Haas B.J."/>
            <person name="Pertea M."/>
            <person name="Feldblyum T.V."/>
            <person name="Utterback T.R."/>
            <person name="Shu C.L."/>
            <person name="Osoegawa K."/>
            <person name="de Jong P.J."/>
            <person name="Hrdy I."/>
            <person name="Horvathova L."/>
            <person name="Zubacova Z."/>
            <person name="Dolezal P."/>
            <person name="Malik S.B."/>
            <person name="Logsdon J.M. Jr."/>
            <person name="Henze K."/>
            <person name="Gupta A."/>
            <person name="Wang C.C."/>
            <person name="Dunne R.L."/>
            <person name="Upcroft J.A."/>
            <person name="Upcroft P."/>
            <person name="White O."/>
            <person name="Salzberg S.L."/>
            <person name="Tang P."/>
            <person name="Chiu C.-H."/>
            <person name="Lee Y.-S."/>
            <person name="Embley T.M."/>
            <person name="Coombs G.H."/>
            <person name="Mottram J.C."/>
            <person name="Tachezy J."/>
            <person name="Fraser-Liggett C.M."/>
            <person name="Johnson P.J."/>
        </authorList>
    </citation>
    <scope>NUCLEOTIDE SEQUENCE [LARGE SCALE GENOMIC DNA]</scope>
    <source>
        <strain evidence="2">G3</strain>
    </source>
</reference>
<protein>
    <submittedName>
        <fullName evidence="2">Uncharacterized protein</fullName>
    </submittedName>
</protein>
<keyword evidence="3" id="KW-1185">Reference proteome</keyword>
<feature type="coiled-coil region" evidence="1">
    <location>
        <begin position="283"/>
        <end position="325"/>
    </location>
</feature>
<accession>A2EFQ2</accession>
<evidence type="ECO:0000313" key="3">
    <source>
        <dbReference type="Proteomes" id="UP000001542"/>
    </source>
</evidence>
<organism evidence="2 3">
    <name type="scientific">Trichomonas vaginalis (strain ATCC PRA-98 / G3)</name>
    <dbReference type="NCBI Taxonomy" id="412133"/>
    <lineage>
        <taxon>Eukaryota</taxon>
        <taxon>Metamonada</taxon>
        <taxon>Parabasalia</taxon>
        <taxon>Trichomonadida</taxon>
        <taxon>Trichomonadidae</taxon>
        <taxon>Trichomonas</taxon>
    </lineage>
</organism>
<dbReference type="AlphaFoldDB" id="A2EFQ2"/>
<dbReference type="Proteomes" id="UP000001542">
    <property type="component" value="Unassembled WGS sequence"/>
</dbReference>
<dbReference type="InParanoid" id="A2EFQ2"/>